<evidence type="ECO:0000256" key="1">
    <source>
        <dbReference type="SAM" id="MobiDB-lite"/>
    </source>
</evidence>
<dbReference type="Proteomes" id="UP000591131">
    <property type="component" value="Unassembled WGS sequence"/>
</dbReference>
<reference evidence="2 3" key="1">
    <citation type="submission" date="2020-04" db="EMBL/GenBank/DDBJ databases">
        <title>Perkinsus chesapeaki whole genome sequence.</title>
        <authorList>
            <person name="Bogema D.R."/>
        </authorList>
    </citation>
    <scope>NUCLEOTIDE SEQUENCE [LARGE SCALE GENOMIC DNA]</scope>
    <source>
        <strain evidence="2">ATCC PRA-425</strain>
    </source>
</reference>
<dbReference type="OrthoDB" id="446461at2759"/>
<protein>
    <submittedName>
        <fullName evidence="2">Uncharacterized protein</fullName>
    </submittedName>
</protein>
<sequence>MPTKNRGFDSCYSQTATPSTRPVTADTARVRTPKSTKVKIPTNEGYHHNGYDGDEHVFPEEAFALLTPRGRQRVVDRGLNSIEILKSPRFIEACYRLGLRPSEVNLYHSKDYSRHPRPRFPAYSTMGEKDLPLEWKISCLAEALEEYDTIIRRDSYTTQSFNEWLQGRPATAGGNAQKRRSVSCDNLRLAMSPEEFAALALTRMQSHVAKLERQQAAFMDNEARRERARSRSAQRMRERDDMIYHRAMTMVEKDRRQQLLRQRLEQQAEATKQMRNNQRGDRFKRNKRLQEQNREELLRAQRKRDRKLAEALAARAEARRAKKAALVGAEKMRKARRDAQRREDQHRKLVLTEELASKDTRSKEQLFRNRAEFEVFVKEAHRKRAISEHLVERRRRKEKYFQNAEADRQTFETACDVEMKRMTLAMKRQKAEYDRQKFQRSFAESKRNRKRRPRTASVPSLLNSPNHQSVLPRSPEWSLGPRIALPGHRDSGLGPGTYDIHSTVGADCTGPRWVQESMGQSDIAESPIRYEVPSCTSSPPRSPSMHLPLRPYQREDRPAPGHRHTPVEVHRLPRPRDPRNIARHFRLLVEKSRQHLHLVGQSKVTAAAVASHIGDHRRGLSHDAEMEEAAAELTGEGRASSRLLGDAMSPSGGASMTLGAVKEEVSATESLLPEQSPSVAAMPSGLTIVTDILAQEDDRRDASPTRTTPGLSRWSASPFGRNGLPNISESPSNKAVIGPITSAGNSGLVTTVDVKAVPANEFPMVPSITPLPAHVHQHHLKPGRHSSLLPNSSQVDERHFIDEDGTLLRSAISSLPARLTEVKMPQTIPNRKSLESSSDGAVKKLDEVPGVDLNEFVPQLPPPSQQMPEPFFFPFPHDPAHMTRFPPSAIQDCELRVKRLEKLAARLTRKENLFDGLRTVAKSKARPNGWRNHKPFRIGPFDHAPDNGELPVAADSWPPFARYDSEGLLGLYGGEVKPYVIGKRSVDVSTTRSRNVRSDTSMGSLPRRARTSPGLSASTSLPTPPREVSRPATSVKRSRQQRRFAGREPRVPVEWSFNSKLSRTLHLWTAHEEKKNWAWRTGPIPCRGRPLVARGAHIGIRCVA</sequence>
<gene>
    <name evidence="2" type="ORF">FOL47_007972</name>
</gene>
<evidence type="ECO:0000313" key="2">
    <source>
        <dbReference type="EMBL" id="KAF4658453.1"/>
    </source>
</evidence>
<name>A0A7J6LH15_PERCH</name>
<feature type="compositionally biased region" description="Polar residues" evidence="1">
    <location>
        <begin position="11"/>
        <end position="22"/>
    </location>
</feature>
<organism evidence="2 3">
    <name type="scientific">Perkinsus chesapeaki</name>
    <name type="common">Clam parasite</name>
    <name type="synonym">Perkinsus andrewsi</name>
    <dbReference type="NCBI Taxonomy" id="330153"/>
    <lineage>
        <taxon>Eukaryota</taxon>
        <taxon>Sar</taxon>
        <taxon>Alveolata</taxon>
        <taxon>Perkinsozoa</taxon>
        <taxon>Perkinsea</taxon>
        <taxon>Perkinsida</taxon>
        <taxon>Perkinsidae</taxon>
        <taxon>Perkinsus</taxon>
    </lineage>
</organism>
<feature type="region of interest" description="Disordered" evidence="1">
    <location>
        <begin position="269"/>
        <end position="302"/>
    </location>
</feature>
<dbReference type="AlphaFoldDB" id="A0A7J6LH15"/>
<feature type="compositionally biased region" description="Polar residues" evidence="1">
    <location>
        <begin position="457"/>
        <end position="471"/>
    </location>
</feature>
<accession>A0A7J6LH15</accession>
<feature type="region of interest" description="Disordered" evidence="1">
    <location>
        <begin position="987"/>
        <end position="1049"/>
    </location>
</feature>
<evidence type="ECO:0000313" key="3">
    <source>
        <dbReference type="Proteomes" id="UP000591131"/>
    </source>
</evidence>
<proteinExistence type="predicted"/>
<comment type="caution">
    <text evidence="2">The sequence shown here is derived from an EMBL/GenBank/DDBJ whole genome shotgun (WGS) entry which is preliminary data.</text>
</comment>
<feature type="compositionally biased region" description="Polar residues" evidence="1">
    <location>
        <begin position="987"/>
        <end position="1003"/>
    </location>
</feature>
<keyword evidence="3" id="KW-1185">Reference proteome</keyword>
<feature type="region of interest" description="Disordered" evidence="1">
    <location>
        <begin position="1"/>
        <end position="34"/>
    </location>
</feature>
<feature type="compositionally biased region" description="Basic and acidic residues" evidence="1">
    <location>
        <begin position="278"/>
        <end position="299"/>
    </location>
</feature>
<feature type="region of interest" description="Disordered" evidence="1">
    <location>
        <begin position="697"/>
        <end position="722"/>
    </location>
</feature>
<feature type="region of interest" description="Disordered" evidence="1">
    <location>
        <begin position="325"/>
        <end position="345"/>
    </location>
</feature>
<feature type="region of interest" description="Disordered" evidence="1">
    <location>
        <begin position="556"/>
        <end position="576"/>
    </location>
</feature>
<dbReference type="EMBL" id="JAAPAO010000493">
    <property type="protein sequence ID" value="KAF4658453.1"/>
    <property type="molecule type" value="Genomic_DNA"/>
</dbReference>
<feature type="region of interest" description="Disordered" evidence="1">
    <location>
        <begin position="431"/>
        <end position="475"/>
    </location>
</feature>